<reference evidence="3" key="1">
    <citation type="submission" date="2017-06" db="EMBL/GenBank/DDBJ databases">
        <authorList>
            <person name="Varghese N."/>
            <person name="Submissions S."/>
        </authorList>
    </citation>
    <scope>NUCLEOTIDE SEQUENCE [LARGE SCALE GENOMIC DNA]</scope>
    <source>
        <strain evidence="3">JAD2</strain>
    </source>
</reference>
<organism evidence="2 3">
    <name type="scientific">Thermoflexus hugenholtzii JAD2</name>
    <dbReference type="NCBI Taxonomy" id="877466"/>
    <lineage>
        <taxon>Bacteria</taxon>
        <taxon>Bacillati</taxon>
        <taxon>Chloroflexota</taxon>
        <taxon>Thermoflexia</taxon>
        <taxon>Thermoflexales</taxon>
        <taxon>Thermoflexaceae</taxon>
        <taxon>Thermoflexus</taxon>
    </lineage>
</organism>
<evidence type="ECO:0008006" key="4">
    <source>
        <dbReference type="Google" id="ProtNLM"/>
    </source>
</evidence>
<keyword evidence="1" id="KW-0812">Transmembrane</keyword>
<dbReference type="InParanoid" id="A0A212QL69"/>
<keyword evidence="1" id="KW-0472">Membrane</keyword>
<protein>
    <recommendedName>
        <fullName evidence="4">TadE-like protein</fullName>
    </recommendedName>
</protein>
<keyword evidence="1" id="KW-1133">Transmembrane helix</keyword>
<feature type="transmembrane region" description="Helical" evidence="1">
    <location>
        <begin position="12"/>
        <end position="34"/>
    </location>
</feature>
<sequence>MGRTRRRRDQRGQSLISFALAMVPFFLLLLYMLYAGAYALRWSVRSRLAAEAAFRTSAYPGVTSGEIVSAIDPARRALEARVNEVQDTGGRFYGIPIRWRVALQLLFRKWRFWDGPPVDWW</sequence>
<evidence type="ECO:0000313" key="3">
    <source>
        <dbReference type="Proteomes" id="UP000197025"/>
    </source>
</evidence>
<evidence type="ECO:0000313" key="2">
    <source>
        <dbReference type="EMBL" id="SNB60153.1"/>
    </source>
</evidence>
<dbReference type="EMBL" id="FYEK01000008">
    <property type="protein sequence ID" value="SNB60153.1"/>
    <property type="molecule type" value="Genomic_DNA"/>
</dbReference>
<proteinExistence type="predicted"/>
<evidence type="ECO:0000256" key="1">
    <source>
        <dbReference type="SAM" id="Phobius"/>
    </source>
</evidence>
<accession>A0A212QL69</accession>
<dbReference type="Proteomes" id="UP000197025">
    <property type="component" value="Unassembled WGS sequence"/>
</dbReference>
<gene>
    <name evidence="2" type="ORF">SAMN02746019_00003180</name>
</gene>
<keyword evidence="3" id="KW-1185">Reference proteome</keyword>
<name>A0A212QL69_9CHLR</name>
<dbReference type="RefSeq" id="WP_088570323.1">
    <property type="nucleotide sequence ID" value="NZ_FYEK01000008.1"/>
</dbReference>
<dbReference type="AlphaFoldDB" id="A0A212QL69"/>